<gene>
    <name evidence="1" type="ORF">BDY19DRAFT_988465</name>
</gene>
<accession>A0ACB8UJT6</accession>
<proteinExistence type="predicted"/>
<sequence>MERARVRLEKRPKDNAQRWIVLRWRAEAEEVVLAEKVLIEVVVDKWSQENVFVPDSDSTEELPRRVMALQELNSPWSEKGLKDELVNHGHCDQCDIAFVSCSPISSIDTDDAAVAWPSPVIDLPEKVVSYASQLPIRPGMFVASVGARICSVGIRSDRLMFSSPWLPLFVATIRSLASSEDVPLNNIYELD</sequence>
<keyword evidence="2" id="KW-1185">Reference proteome</keyword>
<reference evidence="1" key="1">
    <citation type="journal article" date="2021" name="Environ. Microbiol.">
        <title>Gene family expansions and transcriptome signatures uncover fungal adaptations to wood decay.</title>
        <authorList>
            <person name="Hage H."/>
            <person name="Miyauchi S."/>
            <person name="Viragh M."/>
            <person name="Drula E."/>
            <person name="Min B."/>
            <person name="Chaduli D."/>
            <person name="Navarro D."/>
            <person name="Favel A."/>
            <person name="Norest M."/>
            <person name="Lesage-Meessen L."/>
            <person name="Balint B."/>
            <person name="Merenyi Z."/>
            <person name="de Eugenio L."/>
            <person name="Morin E."/>
            <person name="Martinez A.T."/>
            <person name="Baldrian P."/>
            <person name="Stursova M."/>
            <person name="Martinez M.J."/>
            <person name="Novotny C."/>
            <person name="Magnuson J.K."/>
            <person name="Spatafora J.W."/>
            <person name="Maurice S."/>
            <person name="Pangilinan J."/>
            <person name="Andreopoulos W."/>
            <person name="LaButti K."/>
            <person name="Hundley H."/>
            <person name="Na H."/>
            <person name="Kuo A."/>
            <person name="Barry K."/>
            <person name="Lipzen A."/>
            <person name="Henrissat B."/>
            <person name="Riley R."/>
            <person name="Ahrendt S."/>
            <person name="Nagy L.G."/>
            <person name="Grigoriev I.V."/>
            <person name="Martin F."/>
            <person name="Rosso M.N."/>
        </authorList>
    </citation>
    <scope>NUCLEOTIDE SEQUENCE</scope>
    <source>
        <strain evidence="1">CBS 384.51</strain>
    </source>
</reference>
<comment type="caution">
    <text evidence="1">The sequence shown here is derived from an EMBL/GenBank/DDBJ whole genome shotgun (WGS) entry which is preliminary data.</text>
</comment>
<evidence type="ECO:0000313" key="1">
    <source>
        <dbReference type="EMBL" id="KAI0094648.1"/>
    </source>
</evidence>
<dbReference type="EMBL" id="MU274900">
    <property type="protein sequence ID" value="KAI0094648.1"/>
    <property type="molecule type" value="Genomic_DNA"/>
</dbReference>
<dbReference type="Proteomes" id="UP001055072">
    <property type="component" value="Unassembled WGS sequence"/>
</dbReference>
<organism evidence="1 2">
    <name type="scientific">Irpex rosettiformis</name>
    <dbReference type="NCBI Taxonomy" id="378272"/>
    <lineage>
        <taxon>Eukaryota</taxon>
        <taxon>Fungi</taxon>
        <taxon>Dikarya</taxon>
        <taxon>Basidiomycota</taxon>
        <taxon>Agaricomycotina</taxon>
        <taxon>Agaricomycetes</taxon>
        <taxon>Polyporales</taxon>
        <taxon>Irpicaceae</taxon>
        <taxon>Irpex</taxon>
    </lineage>
</organism>
<name>A0ACB8UJT6_9APHY</name>
<protein>
    <submittedName>
        <fullName evidence="1">Uncharacterized protein</fullName>
    </submittedName>
</protein>
<evidence type="ECO:0000313" key="2">
    <source>
        <dbReference type="Proteomes" id="UP001055072"/>
    </source>
</evidence>